<evidence type="ECO:0000256" key="1">
    <source>
        <dbReference type="SAM" id="Phobius"/>
    </source>
</evidence>
<accession>A0A501WCA2</accession>
<dbReference type="InterPro" id="IPR010266">
    <property type="entry name" value="NnrS"/>
</dbReference>
<dbReference type="Proteomes" id="UP000315901">
    <property type="component" value="Unassembled WGS sequence"/>
</dbReference>
<gene>
    <name evidence="2" type="ORF">FJM67_16385</name>
</gene>
<feature type="transmembrane region" description="Helical" evidence="1">
    <location>
        <begin position="249"/>
        <end position="268"/>
    </location>
</feature>
<protein>
    <submittedName>
        <fullName evidence="2">NnrS family protein</fullName>
    </submittedName>
</protein>
<reference evidence="2 3" key="1">
    <citation type="submission" date="2019-06" db="EMBL/GenBank/DDBJ databases">
        <title>A novel bacterium of genus Marinomonas, isolated from coastal sand.</title>
        <authorList>
            <person name="Huang H."/>
            <person name="Mo K."/>
            <person name="Hu Y."/>
        </authorList>
    </citation>
    <scope>NUCLEOTIDE SEQUENCE [LARGE SCALE GENOMIC DNA]</scope>
    <source>
        <strain evidence="2 3">HB171799</strain>
    </source>
</reference>
<proteinExistence type="predicted"/>
<dbReference type="Pfam" id="PF05940">
    <property type="entry name" value="NnrS"/>
    <property type="match status" value="1"/>
</dbReference>
<sequence>MKRLFVALLQIDGSITEENNTKRHHPAFLKAAFRPFFLLGAAFAALSIPAWALSFLGLIEFKFYGGAYAWHLHEMLFGFFPAIMVGFLLTAVQTWTKRKCIEGWWLAALVLTWLLGRITLAFQPAIFRDYIIVIDLLFLPACAVFLARPILQAKMWRNLFFVPILLVMAMMNAVFHYSLSSDSIVDFTAISHAMVILAALVMSIMGGRVFPMFTTNGAKTPRVNSIGWLEQLSILSIVIVFITTLTQNIAPNTLSIAVLFVAGISNIFRALRWRIWVTFQVPLVWSHYSLLL</sequence>
<evidence type="ECO:0000313" key="3">
    <source>
        <dbReference type="Proteomes" id="UP000315901"/>
    </source>
</evidence>
<feature type="transmembrane region" description="Helical" evidence="1">
    <location>
        <begin position="130"/>
        <end position="147"/>
    </location>
</feature>
<dbReference type="EMBL" id="VFRR01000065">
    <property type="protein sequence ID" value="TPE45704.1"/>
    <property type="molecule type" value="Genomic_DNA"/>
</dbReference>
<feature type="transmembrane region" description="Helical" evidence="1">
    <location>
        <begin position="159"/>
        <end position="177"/>
    </location>
</feature>
<organism evidence="2 3">
    <name type="scientific">Maribrevibacterium harenarium</name>
    <dbReference type="NCBI Taxonomy" id="2589817"/>
    <lineage>
        <taxon>Bacteria</taxon>
        <taxon>Pseudomonadati</taxon>
        <taxon>Pseudomonadota</taxon>
        <taxon>Gammaproteobacteria</taxon>
        <taxon>Oceanospirillales</taxon>
        <taxon>Oceanospirillaceae</taxon>
        <taxon>Maribrevibacterium</taxon>
    </lineage>
</organism>
<dbReference type="AlphaFoldDB" id="A0A501WCA2"/>
<evidence type="ECO:0000313" key="2">
    <source>
        <dbReference type="EMBL" id="TPE45704.1"/>
    </source>
</evidence>
<feature type="transmembrane region" description="Helical" evidence="1">
    <location>
        <begin position="189"/>
        <end position="211"/>
    </location>
</feature>
<feature type="transmembrane region" description="Helical" evidence="1">
    <location>
        <begin position="104"/>
        <end position="124"/>
    </location>
</feature>
<keyword evidence="3" id="KW-1185">Reference proteome</keyword>
<dbReference type="OrthoDB" id="9770040at2"/>
<keyword evidence="1" id="KW-1133">Transmembrane helix</keyword>
<feature type="transmembrane region" description="Helical" evidence="1">
    <location>
        <begin position="71"/>
        <end position="92"/>
    </location>
</feature>
<feature type="transmembrane region" description="Helical" evidence="1">
    <location>
        <begin position="36"/>
        <end position="59"/>
    </location>
</feature>
<keyword evidence="1" id="KW-0472">Membrane</keyword>
<name>A0A501WCA2_9GAMM</name>
<keyword evidence="1" id="KW-0812">Transmembrane</keyword>
<comment type="caution">
    <text evidence="2">The sequence shown here is derived from an EMBL/GenBank/DDBJ whole genome shotgun (WGS) entry which is preliminary data.</text>
</comment>
<feature type="transmembrane region" description="Helical" evidence="1">
    <location>
        <begin position="223"/>
        <end position="243"/>
    </location>
</feature>